<feature type="coiled-coil region" evidence="1">
    <location>
        <begin position="33"/>
        <end position="81"/>
    </location>
</feature>
<gene>
    <name evidence="2" type="ORF">NSCI0253_LOCUS45042</name>
</gene>
<keyword evidence="1" id="KW-0175">Coiled coil</keyword>
<name>A0A7S1B0G0_NOCSC</name>
<reference evidence="2" key="1">
    <citation type="submission" date="2021-01" db="EMBL/GenBank/DDBJ databases">
        <authorList>
            <person name="Corre E."/>
            <person name="Pelletier E."/>
            <person name="Niang G."/>
            <person name="Scheremetjew M."/>
            <person name="Finn R."/>
            <person name="Kale V."/>
            <person name="Holt S."/>
            <person name="Cochrane G."/>
            <person name="Meng A."/>
            <person name="Brown T."/>
            <person name="Cohen L."/>
        </authorList>
    </citation>
    <scope>NUCLEOTIDE SEQUENCE</scope>
</reference>
<evidence type="ECO:0000256" key="1">
    <source>
        <dbReference type="SAM" id="Coils"/>
    </source>
</evidence>
<accession>A0A7S1B0G0</accession>
<protein>
    <submittedName>
        <fullName evidence="2">Uncharacterized protein</fullName>
    </submittedName>
</protein>
<organism evidence="2">
    <name type="scientific">Noctiluca scintillans</name>
    <name type="common">Sea sparkle</name>
    <name type="synonym">Red tide dinoflagellate</name>
    <dbReference type="NCBI Taxonomy" id="2966"/>
    <lineage>
        <taxon>Eukaryota</taxon>
        <taxon>Sar</taxon>
        <taxon>Alveolata</taxon>
        <taxon>Dinophyceae</taxon>
        <taxon>Noctilucales</taxon>
        <taxon>Noctilucaceae</taxon>
        <taxon>Noctiluca</taxon>
    </lineage>
</organism>
<evidence type="ECO:0000313" key="2">
    <source>
        <dbReference type="EMBL" id="CAD8870685.1"/>
    </source>
</evidence>
<sequence>MSDYTNSVWEDSFSTLSTDDGWAESDGTCVHECDQSKIEKSILEDKLKQAIRRATTAEKERDALLQHAQALQAQVDSLREDGKRSSRHPLAVLATELEKYDPTDSDAEEWEVQHTPTFSVGEFAIQKVEADVSPRAFLKSFAEEIKQCPNTQMQQFLQGMTLLVEKLEASETLSETRASIIQQEASAREGLMDMSFLQVRELMSKLRDIAADERPLSRINEIKASVLKLQCKLTRAKEEHSKLPTPITAASRQSNKLASIAARLEVVQAGLKTAKDDWAPWQRIDELELQLETTCTELFHMSCHRRNWPSPCPEEAPSALGSALEWLAA</sequence>
<dbReference type="AlphaFoldDB" id="A0A7S1B0G0"/>
<proteinExistence type="predicted"/>
<dbReference type="EMBL" id="HBFQ01063618">
    <property type="protein sequence ID" value="CAD8870685.1"/>
    <property type="molecule type" value="Transcribed_RNA"/>
</dbReference>